<sequence length="1274" mass="139653">MCAATLCRICDTHDPDALDNCYQNTGAQHQVCAGSCITRYLMTTSGLRTQKECTDDATCISEWWLSSSTRPACQEDNLNTLSVNETCSICCHAARDGNVRCNDGLYPPASTLVLYPDILRPTPSTLPDEHPRPMVCGDCEIDRDNPSCGTSTVCSGSKPLCMTSFYSDGNNNLRQVKRCAAVSECWDLWYNETRLHKDCMGDVNNDPYSWSGTKSGECHYCCHTPEGESSDWCNKAMWPTKPKNLVDMEDFKRKSRDQNGTATTAGTASTQEETIEVATTESPATELLMNAQSDQDIDIEYPEPMVCGDCHINRDNPACDVSTECDGLTPLCMTSFYSDGQSNLRQVKRCAAVSECWDLWYNETRLRKDCMGDVKNDPYSWSGTKSGECHYCCHTPEGESSDWCNKAMWPTKPRNLVDMTDYERNVMDPLLLKVNVTLTNKPEEVTKAQTTEQAATEDVTEAQTTEQAATEEVTGVQTTEQAATEDVTEEQTTEQTATEKVTDAQTTEQSATEDVTDAQTTEQAATEDVTEAQTTEQTATEDVTEEQTIGQAATEDVTRAQTTEQAATEDVTEEQTTEQATTEDVTEEQTTEQAATEAVTEAQTTEQAATEEVTEEQSREQAATEEVTEEQTTEQTATEDVTEAQTTEQAATEDVTEPQTTEQTATEDVTEEQTTKQAATEDVTEEQTTEQAATEDVTEEQTTKQAATEDMTEEQTTEQTATEDVTEEQTTEQAATEEVTEVLTTEYATTEEVTEAQTTEQAATEDVTRAQTTEQAATEDVTEEQTTEQAATEEVTEVLTTEHATTEKTPIFLVGSTDYIEPMVCGDCIIDHVKNPSCGESTLCNGSEPLCMTSFYSDGQNNLRQVKRCAAVSECWDLWYNETRLRKDCMGDVNNDPYSWSGTKSGECHYCCHTPEGESSDWCNKAMWPTKPKNLVNMAVYLQTTPQQRADAKTTLLPSELNTDEETTELVSTEKQVEAATTIKAETEAEIEIEAAKPATTEEVEKIEYTTEKDLTAQATTKSVETIETQPAPVPRLKCEVCESSNNQASACQSGRIEPCSDGLDYCINIVSFGQSQDGMQTTSISKKCATYQDCVSSSNNIGACSGDLKDLTSFKPSTSCNFCCNDTSPTGVPCNANLQPDKTINFPIKSVAAPVSSRSCVQCGDPASGKACGPGDLLLGTSQVCPAGLDFCMNDIYEKAGVGKTIFKRCVDEAECKNKWFKESSDSPECTEYNTRGPVTSDLTCHFCCTSDGCNIPTKPVESTLWTPFFIGG</sequence>
<dbReference type="Proteomes" id="UP001283361">
    <property type="component" value="Unassembled WGS sequence"/>
</dbReference>
<comment type="caution">
    <text evidence="2">The sequence shown here is derived from an EMBL/GenBank/DDBJ whole genome shotgun (WGS) entry which is preliminary data.</text>
</comment>
<protein>
    <submittedName>
        <fullName evidence="2">Uncharacterized protein</fullName>
    </submittedName>
</protein>
<feature type="compositionally biased region" description="Low complexity" evidence="1">
    <location>
        <begin position="447"/>
        <end position="485"/>
    </location>
</feature>
<evidence type="ECO:0000313" key="2">
    <source>
        <dbReference type="EMBL" id="KAK3720931.1"/>
    </source>
</evidence>
<feature type="compositionally biased region" description="Low complexity" evidence="1">
    <location>
        <begin position="750"/>
        <end position="779"/>
    </location>
</feature>
<organism evidence="2 3">
    <name type="scientific">Elysia crispata</name>
    <name type="common">lettuce slug</name>
    <dbReference type="NCBI Taxonomy" id="231223"/>
    <lineage>
        <taxon>Eukaryota</taxon>
        <taxon>Metazoa</taxon>
        <taxon>Spiralia</taxon>
        <taxon>Lophotrochozoa</taxon>
        <taxon>Mollusca</taxon>
        <taxon>Gastropoda</taxon>
        <taxon>Heterobranchia</taxon>
        <taxon>Euthyneura</taxon>
        <taxon>Panpulmonata</taxon>
        <taxon>Sacoglossa</taxon>
        <taxon>Placobranchoidea</taxon>
        <taxon>Plakobranchidae</taxon>
        <taxon>Elysia</taxon>
    </lineage>
</organism>
<evidence type="ECO:0000256" key="1">
    <source>
        <dbReference type="SAM" id="MobiDB-lite"/>
    </source>
</evidence>
<feature type="compositionally biased region" description="Low complexity" evidence="1">
    <location>
        <begin position="591"/>
        <end position="611"/>
    </location>
</feature>
<accession>A0AAE0XWJ7</accession>
<feature type="compositionally biased region" description="Low complexity" evidence="1">
    <location>
        <begin position="560"/>
        <end position="569"/>
    </location>
</feature>
<dbReference type="PANTHER" id="PTHR35383">
    <property type="entry name" value="MUCIN 12EA-RELATED"/>
    <property type="match status" value="1"/>
</dbReference>
<dbReference type="PANTHER" id="PTHR35383:SF1">
    <property type="entry name" value="MUCIN 12EA-RELATED"/>
    <property type="match status" value="1"/>
</dbReference>
<gene>
    <name evidence="2" type="ORF">RRG08_047497</name>
</gene>
<feature type="region of interest" description="Disordered" evidence="1">
    <location>
        <begin position="750"/>
        <end position="790"/>
    </location>
</feature>
<feature type="compositionally biased region" description="Polar residues" evidence="1">
    <location>
        <begin position="503"/>
        <end position="513"/>
    </location>
</feature>
<keyword evidence="3" id="KW-1185">Reference proteome</keyword>
<dbReference type="EMBL" id="JAWDGP010007402">
    <property type="protein sequence ID" value="KAK3720931.1"/>
    <property type="molecule type" value="Genomic_DNA"/>
</dbReference>
<name>A0AAE0XWJ7_9GAST</name>
<feature type="compositionally biased region" description="Low complexity" evidence="1">
    <location>
        <begin position="633"/>
        <end position="667"/>
    </location>
</feature>
<feature type="compositionally biased region" description="Low complexity" evidence="1">
    <location>
        <begin position="260"/>
        <end position="270"/>
    </location>
</feature>
<reference evidence="2" key="1">
    <citation type="journal article" date="2023" name="G3 (Bethesda)">
        <title>A reference genome for the long-term kleptoplast-retaining sea slug Elysia crispata morphotype clarki.</title>
        <authorList>
            <person name="Eastman K.E."/>
            <person name="Pendleton A.L."/>
            <person name="Shaikh M.A."/>
            <person name="Suttiyut T."/>
            <person name="Ogas R."/>
            <person name="Tomko P."/>
            <person name="Gavelis G."/>
            <person name="Widhalm J.R."/>
            <person name="Wisecaver J.H."/>
        </authorList>
    </citation>
    <scope>NUCLEOTIDE SEQUENCE</scope>
    <source>
        <strain evidence="2">ECLA1</strain>
    </source>
</reference>
<dbReference type="AlphaFoldDB" id="A0AAE0XWJ7"/>
<feature type="region of interest" description="Disordered" evidence="1">
    <location>
        <begin position="253"/>
        <end position="274"/>
    </location>
</feature>
<feature type="region of interest" description="Disordered" evidence="1">
    <location>
        <begin position="443"/>
        <end position="738"/>
    </location>
</feature>
<evidence type="ECO:0000313" key="3">
    <source>
        <dbReference type="Proteomes" id="UP001283361"/>
    </source>
</evidence>
<proteinExistence type="predicted"/>
<dbReference type="CDD" id="cd00117">
    <property type="entry name" value="TFP"/>
    <property type="match status" value="2"/>
</dbReference>
<feature type="compositionally biased region" description="Low complexity" evidence="1">
    <location>
        <begin position="517"/>
        <end position="541"/>
    </location>
</feature>